<proteinExistence type="predicted"/>
<protein>
    <submittedName>
        <fullName evidence="1">Uncharacterized protein</fullName>
    </submittedName>
</protein>
<accession>A0AB33IV46</accession>
<dbReference type="AlphaFoldDB" id="A0AB33IV46"/>
<organism evidence="1">
    <name type="scientific">Prevotella sp. GTC17254</name>
    <dbReference type="NCBI Taxonomy" id="3236794"/>
    <lineage>
        <taxon>Bacteria</taxon>
        <taxon>Pseudomonadati</taxon>
        <taxon>Bacteroidota</taxon>
        <taxon>Bacteroidia</taxon>
        <taxon>Bacteroidales</taxon>
        <taxon>Prevotellaceae</taxon>
        <taxon>Prevotella</taxon>
    </lineage>
</organism>
<dbReference type="EMBL" id="AP035786">
    <property type="protein sequence ID" value="BFO73109.1"/>
    <property type="molecule type" value="Genomic_DNA"/>
</dbReference>
<gene>
    <name evidence="1" type="ORF">GTC17254_07060</name>
</gene>
<reference evidence="1" key="1">
    <citation type="submission" date="2024-07" db="EMBL/GenBank/DDBJ databases">
        <title>Complete genome sequence of Prevotella sp. YM-2024 GTC17254.</title>
        <authorList>
            <person name="Hayashi M."/>
            <person name="Muto Y."/>
            <person name="Tanaka K."/>
            <person name="Niwa H."/>
        </authorList>
    </citation>
    <scope>NUCLEOTIDE SEQUENCE</scope>
    <source>
        <strain evidence="1">GTC17254</strain>
    </source>
</reference>
<name>A0AB33IV46_9BACT</name>
<sequence length="230" mass="27055">MKKKIINNKQIIQSIEEDLVSYYEGVCSKEDDVLMDYLITQRKYLLNDLFGPNAENYRLLGEFNEALKDVVLKSYKQSRELYFNTKKTLEDSASNLNFEGVECKIFLGKDRQYPTNHPIQGERAESMWDVLSEEAYNNIYSHSGCCLGFNGYSGEQDEMTELEVLGLENGLDCWNEGLDREWSHNLHLHQHFHNLYDHMSFSIYDFIYVRDFYVEFHLEFNNNASNMKLG</sequence>
<evidence type="ECO:0000313" key="1">
    <source>
        <dbReference type="EMBL" id="BFO73109.1"/>
    </source>
</evidence>